<reference evidence="3 4" key="1">
    <citation type="submission" date="2024-11" db="EMBL/GenBank/DDBJ databases">
        <title>A near-complete genome assembly of Cinchona calisaya.</title>
        <authorList>
            <person name="Lian D.C."/>
            <person name="Zhao X.W."/>
            <person name="Wei L."/>
        </authorList>
    </citation>
    <scope>NUCLEOTIDE SEQUENCE [LARGE SCALE GENOMIC DNA]</scope>
    <source>
        <tissue evidence="3">Nenye</tissue>
    </source>
</reference>
<name>A0ABD3B0Y5_9GENT</name>
<dbReference type="Proteomes" id="UP001630127">
    <property type="component" value="Unassembled WGS sequence"/>
</dbReference>
<dbReference type="AlphaFoldDB" id="A0ABD3B0Y5"/>
<proteinExistence type="predicted"/>
<keyword evidence="2" id="KW-0812">Transmembrane</keyword>
<sequence length="160" mass="17840">MEESREGDCRVPLISSIFCICVIAGGILLVMYVFTPSYSESWFPIAAFILIGSPWIFWAFTYFYTCMKTCFRPTNLDDQQLSRRSPRAPSRSATISNNNTMERNASINHEPTRANSPRDGKHVQFAGVVVMDGHQEGARDSSVNSSKECEMPLNIGVSSS</sequence>
<evidence type="ECO:0000256" key="1">
    <source>
        <dbReference type="SAM" id="MobiDB-lite"/>
    </source>
</evidence>
<feature type="compositionally biased region" description="Basic and acidic residues" evidence="1">
    <location>
        <begin position="110"/>
        <end position="119"/>
    </location>
</feature>
<comment type="caution">
    <text evidence="3">The sequence shown here is derived from an EMBL/GenBank/DDBJ whole genome shotgun (WGS) entry which is preliminary data.</text>
</comment>
<keyword evidence="2" id="KW-1133">Transmembrane helix</keyword>
<feature type="transmembrane region" description="Helical" evidence="2">
    <location>
        <begin position="41"/>
        <end position="64"/>
    </location>
</feature>
<keyword evidence="2" id="KW-0472">Membrane</keyword>
<dbReference type="PANTHER" id="PTHR34964">
    <property type="entry name" value="MEMBRANE LIPOPROTEIN-RELATED"/>
    <property type="match status" value="1"/>
</dbReference>
<evidence type="ECO:0000313" key="4">
    <source>
        <dbReference type="Proteomes" id="UP001630127"/>
    </source>
</evidence>
<evidence type="ECO:0000256" key="2">
    <source>
        <dbReference type="SAM" id="Phobius"/>
    </source>
</evidence>
<gene>
    <name evidence="3" type="ORF">ACH5RR_000568</name>
</gene>
<accession>A0ABD3B0Y5</accession>
<feature type="transmembrane region" description="Helical" evidence="2">
    <location>
        <begin position="12"/>
        <end position="35"/>
    </location>
</feature>
<protein>
    <recommendedName>
        <fullName evidence="5">Membrane lipoprotein</fullName>
    </recommendedName>
</protein>
<dbReference type="EMBL" id="JBJUIK010000001">
    <property type="protein sequence ID" value="KAL3537202.1"/>
    <property type="molecule type" value="Genomic_DNA"/>
</dbReference>
<feature type="compositionally biased region" description="Polar residues" evidence="1">
    <location>
        <begin position="94"/>
        <end position="109"/>
    </location>
</feature>
<keyword evidence="4" id="KW-1185">Reference proteome</keyword>
<evidence type="ECO:0000313" key="3">
    <source>
        <dbReference type="EMBL" id="KAL3537202.1"/>
    </source>
</evidence>
<feature type="region of interest" description="Disordered" evidence="1">
    <location>
        <begin position="79"/>
        <end position="119"/>
    </location>
</feature>
<organism evidence="3 4">
    <name type="scientific">Cinchona calisaya</name>
    <dbReference type="NCBI Taxonomy" id="153742"/>
    <lineage>
        <taxon>Eukaryota</taxon>
        <taxon>Viridiplantae</taxon>
        <taxon>Streptophyta</taxon>
        <taxon>Embryophyta</taxon>
        <taxon>Tracheophyta</taxon>
        <taxon>Spermatophyta</taxon>
        <taxon>Magnoliopsida</taxon>
        <taxon>eudicotyledons</taxon>
        <taxon>Gunneridae</taxon>
        <taxon>Pentapetalae</taxon>
        <taxon>asterids</taxon>
        <taxon>lamiids</taxon>
        <taxon>Gentianales</taxon>
        <taxon>Rubiaceae</taxon>
        <taxon>Cinchonoideae</taxon>
        <taxon>Cinchoneae</taxon>
        <taxon>Cinchona</taxon>
    </lineage>
</organism>
<evidence type="ECO:0008006" key="5">
    <source>
        <dbReference type="Google" id="ProtNLM"/>
    </source>
</evidence>
<feature type="region of interest" description="Disordered" evidence="1">
    <location>
        <begin position="135"/>
        <end position="160"/>
    </location>
</feature>
<dbReference type="PANTHER" id="PTHR34964:SF1">
    <property type="entry name" value="MEMBRANE LIPOPROTEIN"/>
    <property type="match status" value="1"/>
</dbReference>